<evidence type="ECO:0000313" key="3">
    <source>
        <dbReference type="Proteomes" id="UP000823388"/>
    </source>
</evidence>
<dbReference type="Proteomes" id="UP000823388">
    <property type="component" value="Chromosome 1K"/>
</dbReference>
<dbReference type="AlphaFoldDB" id="A0A8T0XEE3"/>
<sequence length="238" mass="27217">MHQLCLQETKVTALSQHLFQSVFGTVYYKFVDLPAIGTGGGVLIAWKSDVCQTLSSRVETFSVSVQFAKQEGRNWWFTGVYGPQANSEKVAFLQELRDVHALCSGLWIVAGDFNLIYQAEDKNNTNLDRAMMGRFRRFLDEVEVKEIPLLRRKYTWSNERSSPTLVRLDRTFCCVNWEDVFPYAVLQSTVLVVSDHCPLVLGMKVALRPRASGVFILKIFGRSFPVFLRWFSRTGMPL</sequence>
<organism evidence="2 3">
    <name type="scientific">Panicum virgatum</name>
    <name type="common">Blackwell switchgrass</name>
    <dbReference type="NCBI Taxonomy" id="38727"/>
    <lineage>
        <taxon>Eukaryota</taxon>
        <taxon>Viridiplantae</taxon>
        <taxon>Streptophyta</taxon>
        <taxon>Embryophyta</taxon>
        <taxon>Tracheophyta</taxon>
        <taxon>Spermatophyta</taxon>
        <taxon>Magnoliopsida</taxon>
        <taxon>Liliopsida</taxon>
        <taxon>Poales</taxon>
        <taxon>Poaceae</taxon>
        <taxon>PACMAD clade</taxon>
        <taxon>Panicoideae</taxon>
        <taxon>Panicodae</taxon>
        <taxon>Paniceae</taxon>
        <taxon>Panicinae</taxon>
        <taxon>Panicum</taxon>
        <taxon>Panicum sect. Hiantes</taxon>
    </lineage>
</organism>
<dbReference type="Pfam" id="PF03372">
    <property type="entry name" value="Exo_endo_phos"/>
    <property type="match status" value="1"/>
</dbReference>
<feature type="domain" description="Endonuclease/exonuclease/phosphatase" evidence="1">
    <location>
        <begin position="4"/>
        <end position="196"/>
    </location>
</feature>
<dbReference type="PANTHER" id="PTHR33710:SF48">
    <property type="entry name" value="OS02G0307075 PROTEIN"/>
    <property type="match status" value="1"/>
</dbReference>
<dbReference type="GO" id="GO:0003824">
    <property type="term" value="F:catalytic activity"/>
    <property type="evidence" value="ECO:0007669"/>
    <property type="project" value="InterPro"/>
</dbReference>
<gene>
    <name evidence="2" type="ORF">PVAP13_1KG215225</name>
</gene>
<proteinExistence type="predicted"/>
<dbReference type="SUPFAM" id="SSF56219">
    <property type="entry name" value="DNase I-like"/>
    <property type="match status" value="1"/>
</dbReference>
<evidence type="ECO:0000259" key="1">
    <source>
        <dbReference type="Pfam" id="PF03372"/>
    </source>
</evidence>
<reference evidence="2" key="1">
    <citation type="submission" date="2020-05" db="EMBL/GenBank/DDBJ databases">
        <title>WGS assembly of Panicum virgatum.</title>
        <authorList>
            <person name="Lovell J.T."/>
            <person name="Jenkins J."/>
            <person name="Shu S."/>
            <person name="Juenger T.E."/>
            <person name="Schmutz J."/>
        </authorList>
    </citation>
    <scope>NUCLEOTIDE SEQUENCE</scope>
    <source>
        <strain evidence="2">AP13</strain>
    </source>
</reference>
<protein>
    <recommendedName>
        <fullName evidence="1">Endonuclease/exonuclease/phosphatase domain-containing protein</fullName>
    </recommendedName>
</protein>
<dbReference type="EMBL" id="CM029037">
    <property type="protein sequence ID" value="KAG2659852.1"/>
    <property type="molecule type" value="Genomic_DNA"/>
</dbReference>
<dbReference type="InterPro" id="IPR005135">
    <property type="entry name" value="Endo/exonuclease/phosphatase"/>
</dbReference>
<name>A0A8T0XEE3_PANVG</name>
<keyword evidence="3" id="KW-1185">Reference proteome</keyword>
<evidence type="ECO:0000313" key="2">
    <source>
        <dbReference type="EMBL" id="KAG2659852.1"/>
    </source>
</evidence>
<dbReference type="PANTHER" id="PTHR33710">
    <property type="entry name" value="BNAC02G09200D PROTEIN"/>
    <property type="match status" value="1"/>
</dbReference>
<comment type="caution">
    <text evidence="2">The sequence shown here is derived from an EMBL/GenBank/DDBJ whole genome shotgun (WGS) entry which is preliminary data.</text>
</comment>
<dbReference type="Gene3D" id="3.60.10.10">
    <property type="entry name" value="Endonuclease/exonuclease/phosphatase"/>
    <property type="match status" value="1"/>
</dbReference>
<accession>A0A8T0XEE3</accession>
<dbReference type="InterPro" id="IPR036691">
    <property type="entry name" value="Endo/exonu/phosph_ase_sf"/>
</dbReference>